<dbReference type="InterPro" id="IPR007541">
    <property type="entry name" value="Uncharacterised_BSP"/>
</dbReference>
<feature type="signal peptide" evidence="1">
    <location>
        <begin position="1"/>
        <end position="20"/>
    </location>
</feature>
<evidence type="ECO:0000313" key="2">
    <source>
        <dbReference type="EMBL" id="MFC0515309.1"/>
    </source>
</evidence>
<dbReference type="Proteomes" id="UP001589828">
    <property type="component" value="Unassembled WGS sequence"/>
</dbReference>
<gene>
    <name evidence="2" type="ORF">ACFFGT_13905</name>
</gene>
<feature type="chain" id="PRO_5046870032" evidence="1">
    <location>
        <begin position="21"/>
        <end position="331"/>
    </location>
</feature>
<organism evidence="2 3">
    <name type="scientific">Mucilaginibacter angelicae</name>
    <dbReference type="NCBI Taxonomy" id="869718"/>
    <lineage>
        <taxon>Bacteria</taxon>
        <taxon>Pseudomonadati</taxon>
        <taxon>Bacteroidota</taxon>
        <taxon>Sphingobacteriia</taxon>
        <taxon>Sphingobacteriales</taxon>
        <taxon>Sphingobacteriaceae</taxon>
        <taxon>Mucilaginibacter</taxon>
    </lineage>
</organism>
<dbReference type="RefSeq" id="WP_377023144.1">
    <property type="nucleotide sequence ID" value="NZ_JBHLTS010000022.1"/>
</dbReference>
<evidence type="ECO:0000256" key="1">
    <source>
        <dbReference type="SAM" id="SignalP"/>
    </source>
</evidence>
<reference evidence="2 3" key="1">
    <citation type="submission" date="2024-09" db="EMBL/GenBank/DDBJ databases">
        <authorList>
            <person name="Sun Q."/>
            <person name="Mori K."/>
        </authorList>
    </citation>
    <scope>NUCLEOTIDE SEQUENCE [LARGE SCALE GENOMIC DNA]</scope>
    <source>
        <strain evidence="2 3">NCAIM B.02415</strain>
    </source>
</reference>
<name>A0ABV6L764_9SPHI</name>
<keyword evidence="3" id="KW-1185">Reference proteome</keyword>
<sequence>MIRKKLLFLALLCSMGACFAQDKEKDLKEYHLNLPADSSALDAKSKEKLTKAFYNIYPDFARANSYHTKKHLSVAFSDSPAITAEDGKLEISAAVIKDLSEKKLEKAIEAALSKNWVSADTIRKKGFQLVFINKNQHIDPAVQQSLIDTYFEIFPVLIKTFNKKTTKSVVFVTDTAYGGVAEASGNRILFSTKYFKAHPTDIDVVTHETMHLVQGYGYSAGPVWLTEGIADYVRYKYGVDNVGSKWYLPAFNSKQHYTNSYRVTARFFVWLEKNVKPGLIADLDVLLRAHQYTDQSWVTLTGKNLDALWEAYSQNPAVELTYSDKAKGKKG</sequence>
<accession>A0ABV6L764</accession>
<dbReference type="PANTHER" id="PTHR33321:SF12">
    <property type="entry name" value="PLANT BASIC SECRETORY PROTEIN (BSP) FAMILY PROTEIN"/>
    <property type="match status" value="1"/>
</dbReference>
<evidence type="ECO:0000313" key="3">
    <source>
        <dbReference type="Proteomes" id="UP001589828"/>
    </source>
</evidence>
<keyword evidence="1" id="KW-0732">Signal</keyword>
<dbReference type="PROSITE" id="PS51257">
    <property type="entry name" value="PROKAR_LIPOPROTEIN"/>
    <property type="match status" value="1"/>
</dbReference>
<protein>
    <submittedName>
        <fullName evidence="2">Basic secretory protein-like protein</fullName>
    </submittedName>
</protein>
<dbReference type="EMBL" id="JBHLTS010000022">
    <property type="protein sequence ID" value="MFC0515309.1"/>
    <property type="molecule type" value="Genomic_DNA"/>
</dbReference>
<dbReference type="PANTHER" id="PTHR33321">
    <property type="match status" value="1"/>
</dbReference>
<proteinExistence type="predicted"/>
<comment type="caution">
    <text evidence="2">The sequence shown here is derived from an EMBL/GenBank/DDBJ whole genome shotgun (WGS) entry which is preliminary data.</text>
</comment>
<dbReference type="Pfam" id="PF04450">
    <property type="entry name" value="BSP"/>
    <property type="match status" value="1"/>
</dbReference>